<evidence type="ECO:0000256" key="1">
    <source>
        <dbReference type="SAM" id="MobiDB-lite"/>
    </source>
</evidence>
<evidence type="ECO:0000313" key="2">
    <source>
        <dbReference type="EMBL" id="THH33080.1"/>
    </source>
</evidence>
<keyword evidence="3" id="KW-1185">Reference proteome</keyword>
<evidence type="ECO:0000313" key="3">
    <source>
        <dbReference type="Proteomes" id="UP000308730"/>
    </source>
</evidence>
<sequence>MDDIPEISAVNKSIPQSVDYGSNITQLETDVVELRTLVDEVLRAIREIHGQDRDTPEDEKNERELLPSDSGQYQYLSEELTRHGEQEEDSTFVNGGGDGSDTAASVSAPSSDGSDTAASVSAPSSDGGETTSVFSQQQEDSALQCHAMSFEPQEVILMDCDRLPEDESAPSESQGDLASLSDPVWSEQVGDITDITLRDSNNATAATQLEDDEEKSTKLITQLPDRSRGNSTRMCATPRAELQMTDYATCMFIVPFGDLLTCMT</sequence>
<gene>
    <name evidence="2" type="ORF">EUX98_g1097</name>
</gene>
<dbReference type="AlphaFoldDB" id="A0A4S4NAW5"/>
<dbReference type="EMBL" id="SGPM01000011">
    <property type="protein sequence ID" value="THH33080.1"/>
    <property type="molecule type" value="Genomic_DNA"/>
</dbReference>
<feature type="region of interest" description="Disordered" evidence="1">
    <location>
        <begin position="164"/>
        <end position="185"/>
    </location>
</feature>
<feature type="region of interest" description="Disordered" evidence="1">
    <location>
        <begin position="47"/>
        <end position="140"/>
    </location>
</feature>
<accession>A0A4S4NAW5</accession>
<comment type="caution">
    <text evidence="2">The sequence shown here is derived from an EMBL/GenBank/DDBJ whole genome shotgun (WGS) entry which is preliminary data.</text>
</comment>
<feature type="compositionally biased region" description="Basic and acidic residues" evidence="1">
    <location>
        <begin position="47"/>
        <end position="66"/>
    </location>
</feature>
<feature type="compositionally biased region" description="Polar residues" evidence="1">
    <location>
        <begin position="102"/>
        <end position="140"/>
    </location>
</feature>
<reference evidence="2 3" key="1">
    <citation type="submission" date="2019-02" db="EMBL/GenBank/DDBJ databases">
        <title>Genome sequencing of the rare red list fungi Antrodiella citrinella (Flaviporus citrinellus).</title>
        <authorList>
            <person name="Buettner E."/>
            <person name="Kellner H."/>
        </authorList>
    </citation>
    <scope>NUCLEOTIDE SEQUENCE [LARGE SCALE GENOMIC DNA]</scope>
    <source>
        <strain evidence="2 3">DSM 108506</strain>
    </source>
</reference>
<proteinExistence type="predicted"/>
<name>A0A4S4NAW5_9APHY</name>
<protein>
    <submittedName>
        <fullName evidence="2">Uncharacterized protein</fullName>
    </submittedName>
</protein>
<organism evidence="2 3">
    <name type="scientific">Antrodiella citrinella</name>
    <dbReference type="NCBI Taxonomy" id="2447956"/>
    <lineage>
        <taxon>Eukaryota</taxon>
        <taxon>Fungi</taxon>
        <taxon>Dikarya</taxon>
        <taxon>Basidiomycota</taxon>
        <taxon>Agaricomycotina</taxon>
        <taxon>Agaricomycetes</taxon>
        <taxon>Polyporales</taxon>
        <taxon>Steccherinaceae</taxon>
        <taxon>Antrodiella</taxon>
    </lineage>
</organism>
<dbReference type="Proteomes" id="UP000308730">
    <property type="component" value="Unassembled WGS sequence"/>
</dbReference>